<dbReference type="AlphaFoldDB" id="A0A177AR34"/>
<dbReference type="PANTHER" id="PTHR11690">
    <property type="entry name" value="AMILORIDE-SENSITIVE SODIUM CHANNEL-RELATED"/>
    <property type="match status" value="1"/>
</dbReference>
<keyword evidence="5" id="KW-1133">Transmembrane helix</keyword>
<evidence type="ECO:0008006" key="14">
    <source>
        <dbReference type="Google" id="ProtNLM"/>
    </source>
</evidence>
<keyword evidence="10 11" id="KW-0407">Ion channel</keyword>
<dbReference type="PRINTS" id="PR01078">
    <property type="entry name" value="AMINACHANNEL"/>
</dbReference>
<evidence type="ECO:0000256" key="2">
    <source>
        <dbReference type="ARBA" id="ARBA00022448"/>
    </source>
</evidence>
<protein>
    <recommendedName>
        <fullName evidence="14">Amiloride-sensitive sodium channel subunit beta</fullName>
    </recommendedName>
</protein>
<keyword evidence="9 11" id="KW-0739">Sodium transport</keyword>
<keyword evidence="6" id="KW-0915">Sodium</keyword>
<dbReference type="GO" id="GO:0005886">
    <property type="term" value="C:plasma membrane"/>
    <property type="evidence" value="ECO:0007669"/>
    <property type="project" value="TreeGrafter"/>
</dbReference>
<comment type="subcellular location">
    <subcellularLocation>
        <location evidence="1">Membrane</location>
        <topology evidence="1">Multi-pass membrane protein</topology>
    </subcellularLocation>
</comment>
<gene>
    <name evidence="12" type="ORF">A3Q56_07812</name>
</gene>
<keyword evidence="13" id="KW-1185">Reference proteome</keyword>
<organism evidence="12 13">
    <name type="scientific">Intoshia linei</name>
    <dbReference type="NCBI Taxonomy" id="1819745"/>
    <lineage>
        <taxon>Eukaryota</taxon>
        <taxon>Metazoa</taxon>
        <taxon>Spiralia</taxon>
        <taxon>Lophotrochozoa</taxon>
        <taxon>Mesozoa</taxon>
        <taxon>Orthonectida</taxon>
        <taxon>Rhopaluridae</taxon>
        <taxon>Intoshia</taxon>
    </lineage>
</organism>
<dbReference type="PROSITE" id="PS01206">
    <property type="entry name" value="ASC"/>
    <property type="match status" value="1"/>
</dbReference>
<dbReference type="InterPro" id="IPR020903">
    <property type="entry name" value="ENaC_CS"/>
</dbReference>
<dbReference type="Proteomes" id="UP000078046">
    <property type="component" value="Unassembled WGS sequence"/>
</dbReference>
<evidence type="ECO:0000256" key="6">
    <source>
        <dbReference type="ARBA" id="ARBA00023053"/>
    </source>
</evidence>
<name>A0A177AR34_9BILA</name>
<evidence type="ECO:0000256" key="7">
    <source>
        <dbReference type="ARBA" id="ARBA00023065"/>
    </source>
</evidence>
<keyword evidence="7 11" id="KW-0406">Ion transport</keyword>
<keyword evidence="8" id="KW-0472">Membrane</keyword>
<evidence type="ECO:0000256" key="1">
    <source>
        <dbReference type="ARBA" id="ARBA00004141"/>
    </source>
</evidence>
<evidence type="ECO:0000256" key="4">
    <source>
        <dbReference type="ARBA" id="ARBA00022692"/>
    </source>
</evidence>
<evidence type="ECO:0000256" key="8">
    <source>
        <dbReference type="ARBA" id="ARBA00023136"/>
    </source>
</evidence>
<dbReference type="EMBL" id="LWCA01001807">
    <property type="protein sequence ID" value="OAF64477.1"/>
    <property type="molecule type" value="Genomic_DNA"/>
</dbReference>
<sequence>MLRGIASKNFFLTLSDSPGLNAIFSTTKTITLPPENEGIVIPPPPEESVLNKNLASALGTSVKIQNNPFASEYNNFLDENFDIQEFLKGGNAGIAIETGGEIVDPIGDTIQFSAADMTKSSLEIGQFTDRNGRITVESYDKSKMLENLFESKKLNDKKQLGYQFEEFIVDCLYKEFKCVKSDFIHFYSSTLGNCYTFNSGWNSTHPVYSSFIPGPRSGLSIILYLDSENYLPLTPSLGAKIVIHPQNVMPFPEDEGFLLSPGESTEIAIKKSTLERAGGVYNPCQSIDGIHIQENVFEELYPVRYSRQTCLRTCYQKIIIEKCKCYDVTYPYYGKAFNYQSITACQYVDFEQRDCMNRIEKEYNKNIVKCDCPVACR</sequence>
<keyword evidence="4 11" id="KW-0812">Transmembrane</keyword>
<dbReference type="OrthoDB" id="6021021at2759"/>
<dbReference type="InterPro" id="IPR001873">
    <property type="entry name" value="ENaC"/>
</dbReference>
<comment type="similarity">
    <text evidence="11">Belongs to the amiloride-sensitive sodium channel (TC 1.A.6) family.</text>
</comment>
<dbReference type="Pfam" id="PF00858">
    <property type="entry name" value="ASC"/>
    <property type="match status" value="1"/>
</dbReference>
<keyword evidence="2 11" id="KW-0813">Transport</keyword>
<reference evidence="12 13" key="1">
    <citation type="submission" date="2016-04" db="EMBL/GenBank/DDBJ databases">
        <title>The genome of Intoshia linei affirms orthonectids as highly simplified spiralians.</title>
        <authorList>
            <person name="Mikhailov K.V."/>
            <person name="Slusarev G.S."/>
            <person name="Nikitin M.A."/>
            <person name="Logacheva M.D."/>
            <person name="Penin A."/>
            <person name="Aleoshin V."/>
            <person name="Panchin Y.V."/>
        </authorList>
    </citation>
    <scope>NUCLEOTIDE SEQUENCE [LARGE SCALE GENOMIC DNA]</scope>
    <source>
        <strain evidence="12">Intl2013</strain>
        <tissue evidence="12">Whole animal</tissue>
    </source>
</reference>
<comment type="caution">
    <text evidence="12">The sequence shown here is derived from an EMBL/GenBank/DDBJ whole genome shotgun (WGS) entry which is preliminary data.</text>
</comment>
<dbReference type="GO" id="GO:0015280">
    <property type="term" value="F:ligand-gated sodium channel activity"/>
    <property type="evidence" value="ECO:0007669"/>
    <property type="project" value="TreeGrafter"/>
</dbReference>
<dbReference type="PANTHER" id="PTHR11690:SF248">
    <property type="entry name" value="PICKPOCKET 17, ISOFORM A"/>
    <property type="match status" value="1"/>
</dbReference>
<evidence type="ECO:0000256" key="10">
    <source>
        <dbReference type="ARBA" id="ARBA00023303"/>
    </source>
</evidence>
<evidence type="ECO:0000256" key="9">
    <source>
        <dbReference type="ARBA" id="ARBA00023201"/>
    </source>
</evidence>
<evidence type="ECO:0000313" key="13">
    <source>
        <dbReference type="Proteomes" id="UP000078046"/>
    </source>
</evidence>
<proteinExistence type="inferred from homology"/>
<keyword evidence="3 11" id="KW-0894">Sodium channel</keyword>
<dbReference type="Gene3D" id="2.60.470.10">
    <property type="entry name" value="Acid-sensing ion channels like domains"/>
    <property type="match status" value="1"/>
</dbReference>
<evidence type="ECO:0000256" key="11">
    <source>
        <dbReference type="RuleBase" id="RU000679"/>
    </source>
</evidence>
<evidence type="ECO:0000256" key="3">
    <source>
        <dbReference type="ARBA" id="ARBA00022461"/>
    </source>
</evidence>
<accession>A0A177AR34</accession>
<evidence type="ECO:0000256" key="5">
    <source>
        <dbReference type="ARBA" id="ARBA00022989"/>
    </source>
</evidence>
<evidence type="ECO:0000313" key="12">
    <source>
        <dbReference type="EMBL" id="OAF64477.1"/>
    </source>
</evidence>